<feature type="region of interest" description="Disordered" evidence="1">
    <location>
        <begin position="364"/>
        <end position="383"/>
    </location>
</feature>
<evidence type="ECO:0000313" key="2">
    <source>
        <dbReference type="EMBL" id="NFJ09512.1"/>
    </source>
</evidence>
<comment type="caution">
    <text evidence="2">The sequence shown here is derived from an EMBL/GenBank/DDBJ whole genome shotgun (WGS) entry which is preliminary data.</text>
</comment>
<dbReference type="AlphaFoldDB" id="A0A6B4HJL5"/>
<dbReference type="EMBL" id="SWQE01000007">
    <property type="protein sequence ID" value="NFJ09512.1"/>
    <property type="molecule type" value="Genomic_DNA"/>
</dbReference>
<evidence type="ECO:0000313" key="3">
    <source>
        <dbReference type="Proteomes" id="UP000480039"/>
    </source>
</evidence>
<protein>
    <submittedName>
        <fullName evidence="2">Transposase</fullName>
    </submittedName>
</protein>
<proteinExistence type="predicted"/>
<evidence type="ECO:0000256" key="1">
    <source>
        <dbReference type="SAM" id="MobiDB-lite"/>
    </source>
</evidence>
<gene>
    <name evidence="2" type="ORF">FC871_13720</name>
</gene>
<accession>A0A6B4HJL5</accession>
<dbReference type="Proteomes" id="UP000480039">
    <property type="component" value="Unassembled WGS sequence"/>
</dbReference>
<sequence length="506" mass="59765">MAKAPKQRYVLNLKLKTQPFQEDILDKRFEIGRKIYNAVLGQALKRYREMIKTKRWRENQNNISNIYKVEKDDKKRNKLCKLYFNIKNNMLKEFRLNEYSLHADVKQIQRHFKKNIDSFTAQKIATRVYKAIDDSLFGKGEEIHFKGVNKPLNSLEGKSNGTGIRYNIETNIFSWNGLEIPVKLDINNKYETDALRDKICFCRIKRRFVRGKYKYILQLILEGVPPIKINKQGEVKYDIGLGVCGIDIGTKTVAYTSDYDCKLLELAPRVQNIENEKRKILRYMDRSKRATNSNKFNEDGTVKRGIKLEWNYSNKYIKAKNKLKDLYRKQADIREQDHNIMINKILKNCDTVYVEDMNYKALQKRSKSTEKNDKGKCKRKKRFGKSLANKAPSMFLAILQNKLKAKGGWYYKINTREVKASQYNHLNKEYNKKKLSQRWNYLNYNGEQIKVQRDIYSAYLIKNVNNDLKSINNSQCEKDFDKFLKLHNKEILRLQGLKNNLSSIGI</sequence>
<name>A0A6B4HJL5_CLOBO</name>
<dbReference type="RefSeq" id="WP_012301052.1">
    <property type="nucleotide sequence ID" value="NZ_CP013710.1"/>
</dbReference>
<reference evidence="2 3" key="1">
    <citation type="submission" date="2019-04" db="EMBL/GenBank/DDBJ databases">
        <title>Genome sequencing of Clostridium botulinum Groups I-IV and Clostridium butyricum.</title>
        <authorList>
            <person name="Brunt J."/>
            <person name="Van Vliet A.H.M."/>
            <person name="Stringer S.C."/>
            <person name="Carter A.T."/>
            <person name="Peck M.W."/>
        </authorList>
    </citation>
    <scope>NUCLEOTIDE SEQUENCE [LARGE SCALE GENOMIC DNA]</scope>
    <source>
        <strain evidence="2 3">Colworth BL30</strain>
    </source>
</reference>
<organism evidence="2 3">
    <name type="scientific">Clostridium botulinum</name>
    <dbReference type="NCBI Taxonomy" id="1491"/>
    <lineage>
        <taxon>Bacteria</taxon>
        <taxon>Bacillati</taxon>
        <taxon>Bacillota</taxon>
        <taxon>Clostridia</taxon>
        <taxon>Eubacteriales</taxon>
        <taxon>Clostridiaceae</taxon>
        <taxon>Clostridium</taxon>
    </lineage>
</organism>